<protein>
    <submittedName>
        <fullName evidence="1">Uncharacterized protein</fullName>
    </submittedName>
</protein>
<sequence length="148" mass="16437">MSIKLYAITERLQPTIFSTNRSTTTHHLCHKSRTHLCIDNAMFAVNSCFMNPMSISPNNVTQDCARHGKLVLADPDSLYNSTQSAPVFRTLLTIISVILSGKQGDQTFQADEMCPHEGLSGRETGVHIIDGMLRCDVTAQLQELARRC</sequence>
<evidence type="ECO:0000313" key="2">
    <source>
        <dbReference type="Proteomes" id="UP000030753"/>
    </source>
</evidence>
<reference evidence="1" key="2">
    <citation type="submission" date="2012-06" db="EMBL/GenBank/DDBJ databases">
        <title>Annotation of the Genome Sequence of Fusarium oxysporum NRRL32931.</title>
        <authorList>
            <consortium name="The Broad Institute Genomics Platform"/>
            <person name="Ma L.-J."/>
            <person name="Corby-Kistler H."/>
            <person name="Broz K."/>
            <person name="Gale L.R."/>
            <person name="Jonkers W."/>
            <person name="O'Donnell K."/>
            <person name="Ploetz R."/>
            <person name="Steinberg C."/>
            <person name="Schwartz D.C."/>
            <person name="VanEtten H."/>
            <person name="Zhou S."/>
            <person name="Young S.K."/>
            <person name="Zeng Q."/>
            <person name="Gargeya S."/>
            <person name="Fitzgerald M."/>
            <person name="Abouelleil A."/>
            <person name="Alvarado L."/>
            <person name="Chapman S.B."/>
            <person name="Gainer-Dewar J."/>
            <person name="Goldberg J."/>
            <person name="Griggs A."/>
            <person name="Gujja S."/>
            <person name="Hansen M."/>
            <person name="Howarth C."/>
            <person name="Imamovic A."/>
            <person name="Ireland A."/>
            <person name="Larimer J."/>
            <person name="McCowan C."/>
            <person name="Murphy C."/>
            <person name="Pearson M."/>
            <person name="Poon T.W."/>
            <person name="Priest M."/>
            <person name="Roberts A."/>
            <person name="Saif S."/>
            <person name="Shea T."/>
            <person name="Sykes S."/>
            <person name="Wortman J."/>
            <person name="Nusbaum C."/>
            <person name="Birren B."/>
        </authorList>
    </citation>
    <scope>NUCLEOTIDE SEQUENCE</scope>
    <source>
        <strain evidence="1">NRRL 32931</strain>
    </source>
</reference>
<proteinExistence type="predicted"/>
<evidence type="ECO:0000313" key="1">
    <source>
        <dbReference type="EMBL" id="EWY96662.1"/>
    </source>
</evidence>
<dbReference type="AlphaFoldDB" id="W9IPR4"/>
<reference evidence="1 2" key="1">
    <citation type="submission" date="2011-06" db="EMBL/GenBank/DDBJ databases">
        <title>The Genome Sequence of Fusarium oxysporum FOSC 3-a.</title>
        <authorList>
            <consortium name="The Broad Institute Genome Sequencing Platform"/>
            <person name="Ma L.-J."/>
            <person name="Gale L.R."/>
            <person name="Schwartz D.C."/>
            <person name="Zhou S."/>
            <person name="Corby-Kistler H."/>
            <person name="Young S.K."/>
            <person name="Zeng Q."/>
            <person name="Gargeya S."/>
            <person name="Fitzgerald M."/>
            <person name="Haas B."/>
            <person name="Abouelleil A."/>
            <person name="Alvarado L."/>
            <person name="Arachchi H.M."/>
            <person name="Berlin A."/>
            <person name="Brown A."/>
            <person name="Chapman S.B."/>
            <person name="Chen Z."/>
            <person name="Dunbar C."/>
            <person name="Freedman E."/>
            <person name="Gearin G."/>
            <person name="Gellesch M."/>
            <person name="Goldberg J."/>
            <person name="Griggs A."/>
            <person name="Gujja S."/>
            <person name="Heiman D."/>
            <person name="Howarth C."/>
            <person name="Larson L."/>
            <person name="Lui A."/>
            <person name="MacDonald P.J.P."/>
            <person name="Mehta T."/>
            <person name="Montmayeur A."/>
            <person name="Murphy C."/>
            <person name="Neiman D."/>
            <person name="Pearson M."/>
            <person name="Priest M."/>
            <person name="Roberts A."/>
            <person name="Saif S."/>
            <person name="Shea T."/>
            <person name="Shenoy N."/>
            <person name="Sisk P."/>
            <person name="Stolte C."/>
            <person name="Sykes S."/>
            <person name="Wortman J."/>
            <person name="Nusbaum C."/>
            <person name="Birren B."/>
        </authorList>
    </citation>
    <scope>NUCLEOTIDE SEQUENCE [LARGE SCALE GENOMIC DNA]</scope>
    <source>
        <strain evidence="2">FOSC 3-a</strain>
        <strain evidence="1">NRRL 32931</strain>
    </source>
</reference>
<gene>
    <name evidence="1" type="ORF">FOYG_05288</name>
</gene>
<dbReference type="EMBL" id="JH717841">
    <property type="protein sequence ID" value="EWY96663.1"/>
    <property type="molecule type" value="Genomic_DNA"/>
</dbReference>
<organism evidence="1 2">
    <name type="scientific">Fusarium oxysporum NRRL 32931</name>
    <dbReference type="NCBI Taxonomy" id="660029"/>
    <lineage>
        <taxon>Eukaryota</taxon>
        <taxon>Fungi</taxon>
        <taxon>Dikarya</taxon>
        <taxon>Ascomycota</taxon>
        <taxon>Pezizomycotina</taxon>
        <taxon>Sordariomycetes</taxon>
        <taxon>Hypocreomycetidae</taxon>
        <taxon>Hypocreales</taxon>
        <taxon>Nectriaceae</taxon>
        <taxon>Fusarium</taxon>
        <taxon>Fusarium oxysporum species complex</taxon>
    </lineage>
</organism>
<dbReference type="EMBL" id="JH717841">
    <property type="protein sequence ID" value="EWY96662.1"/>
    <property type="molecule type" value="Genomic_DNA"/>
</dbReference>
<dbReference type="HOGENOM" id="CLU_1938233_0_0_1"/>
<dbReference type="Proteomes" id="UP000030753">
    <property type="component" value="Unassembled WGS sequence"/>
</dbReference>
<accession>W9IPR4</accession>
<name>W9IPR4_FUSOX</name>